<dbReference type="EMBL" id="KI546167">
    <property type="protein sequence ID" value="EST41816.1"/>
    <property type="molecule type" value="Genomic_DNA"/>
</dbReference>
<reference evidence="6 7" key="1">
    <citation type="journal article" date="2014" name="PLoS Genet.">
        <title>The Genome of Spironucleus salmonicida Highlights a Fish Pathogen Adapted to Fluctuating Environments.</title>
        <authorList>
            <person name="Xu F."/>
            <person name="Jerlstrom-Hultqvist J."/>
            <person name="Einarsson E."/>
            <person name="Astvaldsson A."/>
            <person name="Svard S.G."/>
            <person name="Andersson J.O."/>
        </authorList>
    </citation>
    <scope>NUCLEOTIDE SEQUENCE</scope>
    <source>
        <strain evidence="7">ATCC 50377</strain>
    </source>
</reference>
<keyword evidence="3" id="KW-0969">Cilium</keyword>
<accession>V6LDQ8</accession>
<gene>
    <name evidence="6" type="ORF">SS50377_18650</name>
    <name evidence="7" type="ORF">SS50377_25303</name>
</gene>
<evidence type="ECO:0000313" key="8">
    <source>
        <dbReference type="Proteomes" id="UP000018208"/>
    </source>
</evidence>
<keyword evidence="8" id="KW-1185">Reference proteome</keyword>
<dbReference type="Pfam" id="PF10498">
    <property type="entry name" value="IFT57"/>
    <property type="match status" value="1"/>
</dbReference>
<dbReference type="OrthoDB" id="423881at2759"/>
<dbReference type="GO" id="GO:1905515">
    <property type="term" value="P:non-motile cilium assembly"/>
    <property type="evidence" value="ECO:0007669"/>
    <property type="project" value="TreeGrafter"/>
</dbReference>
<dbReference type="GO" id="GO:0030992">
    <property type="term" value="C:intraciliary transport particle B"/>
    <property type="evidence" value="ECO:0007669"/>
    <property type="project" value="TreeGrafter"/>
</dbReference>
<evidence type="ECO:0000313" key="7">
    <source>
        <dbReference type="EMBL" id="KAH0573184.1"/>
    </source>
</evidence>
<dbReference type="InterPro" id="IPR019530">
    <property type="entry name" value="Intra-flagellar_transport_57"/>
</dbReference>
<evidence type="ECO:0000256" key="5">
    <source>
        <dbReference type="SAM" id="Coils"/>
    </source>
</evidence>
<evidence type="ECO:0000256" key="2">
    <source>
        <dbReference type="ARBA" id="ARBA00009415"/>
    </source>
</evidence>
<protein>
    <submittedName>
        <fullName evidence="6">Intraflagellar transport protein 57</fullName>
    </submittedName>
</protein>
<organism evidence="6">
    <name type="scientific">Spironucleus salmonicida</name>
    <dbReference type="NCBI Taxonomy" id="348837"/>
    <lineage>
        <taxon>Eukaryota</taxon>
        <taxon>Metamonada</taxon>
        <taxon>Diplomonadida</taxon>
        <taxon>Hexamitidae</taxon>
        <taxon>Hexamitinae</taxon>
        <taxon>Spironucleus</taxon>
    </lineage>
</organism>
<keyword evidence="6" id="KW-0282">Flagellum</keyword>
<comment type="similarity">
    <text evidence="2">Belongs to the IFT57 family.</text>
</comment>
<proteinExistence type="inferred from homology"/>
<evidence type="ECO:0000256" key="1">
    <source>
        <dbReference type="ARBA" id="ARBA00004138"/>
    </source>
</evidence>
<dbReference type="GO" id="GO:0005794">
    <property type="term" value="C:Golgi apparatus"/>
    <property type="evidence" value="ECO:0007669"/>
    <property type="project" value="TreeGrafter"/>
</dbReference>
<feature type="coiled-coil region" evidence="5">
    <location>
        <begin position="272"/>
        <end position="317"/>
    </location>
</feature>
<name>V6LDQ8_9EUKA</name>
<sequence length="361" mass="40679">MPITVQKNLPAVVTSQMAIMRLRELHFERAFQNQKAPTAATFAYKSASPMDQLLAFSSISRWLLERLNAKLQTFSEFDEPNAIALEIINASKPFVDCSSLAPHELRTGSGDTVSALILALSEAVLEKQQLTVIAWKDPQATQQQAQNIEDDDQDEDFIDDVFMTSFSNNQQTPQNKIAQQEIAPGIQDIHKWNEEQLQVEQQLNASKYAQVNQDWRPDIQKLTTLASQLSTESSTITQQIQVVSEGIGKQLERLTQREQFLNQQISSFSGKLIEVSRKHQSLTKEQDEVQQEISVLNEQLLENTDKFKRAKSELTAENNRITDTSGLSFAKQAIASLSSEIRDIDLKIVLAQQRLFSGVSQ</sequence>
<dbReference type="AlphaFoldDB" id="V6LDQ8"/>
<dbReference type="GO" id="GO:0042073">
    <property type="term" value="P:intraciliary transport"/>
    <property type="evidence" value="ECO:0007669"/>
    <property type="project" value="TreeGrafter"/>
</dbReference>
<dbReference type="GO" id="GO:0005929">
    <property type="term" value="C:cilium"/>
    <property type="evidence" value="ECO:0007669"/>
    <property type="project" value="UniProtKB-SubCell"/>
</dbReference>
<dbReference type="Proteomes" id="UP000018208">
    <property type="component" value="Unassembled WGS sequence"/>
</dbReference>
<dbReference type="PANTHER" id="PTHR16011:SF0">
    <property type="entry name" value="INTRAFLAGELLAR TRANSPORT PROTEIN 57 HOMOLOG"/>
    <property type="match status" value="1"/>
</dbReference>
<dbReference type="EMBL" id="AUWU02000005">
    <property type="protein sequence ID" value="KAH0573184.1"/>
    <property type="molecule type" value="Genomic_DNA"/>
</dbReference>
<dbReference type="VEuPathDB" id="GiardiaDB:SS50377_25303"/>
<evidence type="ECO:0000313" key="6">
    <source>
        <dbReference type="EMBL" id="EST41816.1"/>
    </source>
</evidence>
<evidence type="ECO:0000256" key="3">
    <source>
        <dbReference type="ARBA" id="ARBA00023069"/>
    </source>
</evidence>
<comment type="subcellular location">
    <subcellularLocation>
        <location evidence="1">Cell projection</location>
        <location evidence="1">Cilium</location>
    </subcellularLocation>
</comment>
<keyword evidence="5" id="KW-0175">Coiled coil</keyword>
<dbReference type="PANTHER" id="PTHR16011">
    <property type="entry name" value="IFT57/HIPPI"/>
    <property type="match status" value="1"/>
</dbReference>
<keyword evidence="4" id="KW-0966">Cell projection</keyword>
<evidence type="ECO:0000256" key="4">
    <source>
        <dbReference type="ARBA" id="ARBA00023273"/>
    </source>
</evidence>
<dbReference type="GO" id="GO:0005815">
    <property type="term" value="C:microtubule organizing center"/>
    <property type="evidence" value="ECO:0007669"/>
    <property type="project" value="TreeGrafter"/>
</dbReference>
<reference evidence="7" key="2">
    <citation type="submission" date="2020-12" db="EMBL/GenBank/DDBJ databases">
        <title>New Spironucleus salmonicida genome in near-complete chromosomes.</title>
        <authorList>
            <person name="Xu F."/>
            <person name="Kurt Z."/>
            <person name="Jimenez-Gonzalez A."/>
            <person name="Astvaldsson A."/>
            <person name="Andersson J.O."/>
            <person name="Svard S.G."/>
        </authorList>
    </citation>
    <scope>NUCLEOTIDE SEQUENCE</scope>
    <source>
        <strain evidence="7">ATCC 50377</strain>
    </source>
</reference>